<comment type="caution">
    <text evidence="1">The sequence shown here is derived from an EMBL/GenBank/DDBJ whole genome shotgun (WGS) entry which is preliminary data.</text>
</comment>
<evidence type="ECO:0000313" key="1">
    <source>
        <dbReference type="EMBL" id="TBN39007.1"/>
    </source>
</evidence>
<dbReference type="EMBL" id="SISK01000008">
    <property type="protein sequence ID" value="TBN39007.1"/>
    <property type="molecule type" value="Genomic_DNA"/>
</dbReference>
<dbReference type="InterPro" id="IPR016155">
    <property type="entry name" value="Mopterin_synth/thiamin_S_b"/>
</dbReference>
<name>A0A4Q9FZW6_9RHOB</name>
<dbReference type="SUPFAM" id="SSF54285">
    <property type="entry name" value="MoaD/ThiS"/>
    <property type="match status" value="1"/>
</dbReference>
<dbReference type="Pfam" id="PF02597">
    <property type="entry name" value="ThiS"/>
    <property type="match status" value="1"/>
</dbReference>
<dbReference type="OrthoDB" id="197113at2"/>
<keyword evidence="2" id="KW-1185">Reference proteome</keyword>
<dbReference type="InterPro" id="IPR003749">
    <property type="entry name" value="ThiS/MoaD-like"/>
</dbReference>
<accession>A0A4Q9FZW6</accession>
<reference evidence="1 2" key="1">
    <citation type="submission" date="2019-02" db="EMBL/GenBank/DDBJ databases">
        <title>Paracoccus subflavus sp. nov., isolated from marine sediment of the Pacific Ocean.</title>
        <authorList>
            <person name="Zhang G."/>
        </authorList>
    </citation>
    <scope>NUCLEOTIDE SEQUENCE [LARGE SCALE GENOMIC DNA]</scope>
    <source>
        <strain evidence="1 2">GY0581</strain>
    </source>
</reference>
<dbReference type="RefSeq" id="WP_130991429.1">
    <property type="nucleotide sequence ID" value="NZ_SISK01000008.1"/>
</dbReference>
<dbReference type="Gene3D" id="3.10.20.30">
    <property type="match status" value="1"/>
</dbReference>
<proteinExistence type="predicted"/>
<evidence type="ECO:0000313" key="2">
    <source>
        <dbReference type="Proteomes" id="UP000293520"/>
    </source>
</evidence>
<dbReference type="CDD" id="cd00565">
    <property type="entry name" value="Ubl_ThiS"/>
    <property type="match status" value="1"/>
</dbReference>
<protein>
    <submittedName>
        <fullName evidence="1">Sulfur carrier protein ThiS</fullName>
    </submittedName>
</protein>
<dbReference type="AlphaFoldDB" id="A0A4Q9FZW6"/>
<organism evidence="1 2">
    <name type="scientific">Paracoccus subflavus</name>
    <dbReference type="NCBI Taxonomy" id="2528244"/>
    <lineage>
        <taxon>Bacteria</taxon>
        <taxon>Pseudomonadati</taxon>
        <taxon>Pseudomonadota</taxon>
        <taxon>Alphaproteobacteria</taxon>
        <taxon>Rhodobacterales</taxon>
        <taxon>Paracoccaceae</taxon>
        <taxon>Paracoccus</taxon>
    </lineage>
</organism>
<dbReference type="Proteomes" id="UP000293520">
    <property type="component" value="Unassembled WGS sequence"/>
</dbReference>
<dbReference type="InterPro" id="IPR010035">
    <property type="entry name" value="Thi_S"/>
</dbReference>
<dbReference type="NCBIfam" id="TIGR01683">
    <property type="entry name" value="thiS"/>
    <property type="match status" value="1"/>
</dbReference>
<gene>
    <name evidence="1" type="primary">thiS</name>
    <name evidence="1" type="ORF">EYE42_11245</name>
</gene>
<dbReference type="InterPro" id="IPR012675">
    <property type="entry name" value="Beta-grasp_dom_sf"/>
</dbReference>
<sequence length="64" mass="6463">MRITINGAPRDVVATTLAGALAEAELTGRIATALNGSFVPAALRGTTPIREGDTIEALSPMQGG</sequence>